<reference evidence="3 4" key="1">
    <citation type="submission" date="2020-04" db="EMBL/GenBank/DDBJ databases">
        <title>Plant Genome Project.</title>
        <authorList>
            <person name="Zhang R.-G."/>
        </authorList>
    </citation>
    <scope>NUCLEOTIDE SEQUENCE [LARGE SCALE GENOMIC DNA]</scope>
    <source>
        <strain evidence="3">YNK0</strain>
        <tissue evidence="3">Leaf</tissue>
    </source>
</reference>
<proteinExistence type="predicted"/>
<protein>
    <recommendedName>
        <fullName evidence="2">NADP-dependent oxidoreductase domain-containing protein</fullName>
    </recommendedName>
</protein>
<name>A0A835DFX1_TETSI</name>
<dbReference type="Proteomes" id="UP000655225">
    <property type="component" value="Unassembled WGS sequence"/>
</dbReference>
<dbReference type="SUPFAM" id="SSF51430">
    <property type="entry name" value="NAD(P)-linked oxidoreductase"/>
    <property type="match status" value="1"/>
</dbReference>
<dbReference type="InterPro" id="IPR050523">
    <property type="entry name" value="AKR_Detox_Biosynth"/>
</dbReference>
<dbReference type="GO" id="GO:0016491">
    <property type="term" value="F:oxidoreductase activity"/>
    <property type="evidence" value="ECO:0007669"/>
    <property type="project" value="UniProtKB-KW"/>
</dbReference>
<sequence>MALTSSLVPPLLCNNGANSRQKLMQPATFSVKRTRSLKTSIRAKQGDNPLQYRKLGDSDLQISEITLGTMTFGEQNTEKEAHEILNYAVERGINALDTAEAITHQMLLNGQQQRALSMDDC</sequence>
<dbReference type="AlphaFoldDB" id="A0A835DFX1"/>
<feature type="domain" description="NADP-dependent oxidoreductase" evidence="2">
    <location>
        <begin position="64"/>
        <end position="101"/>
    </location>
</feature>
<dbReference type="Gene3D" id="3.20.20.100">
    <property type="entry name" value="NADP-dependent oxidoreductase domain"/>
    <property type="match status" value="1"/>
</dbReference>
<evidence type="ECO:0000313" key="3">
    <source>
        <dbReference type="EMBL" id="KAF8401878.1"/>
    </source>
</evidence>
<keyword evidence="1" id="KW-0560">Oxidoreductase</keyword>
<dbReference type="InterPro" id="IPR036812">
    <property type="entry name" value="NAD(P)_OxRdtase_dom_sf"/>
</dbReference>
<dbReference type="PANTHER" id="PTHR43364">
    <property type="entry name" value="NADH-SPECIFIC METHYLGLYOXAL REDUCTASE-RELATED"/>
    <property type="match status" value="1"/>
</dbReference>
<gene>
    <name evidence="3" type="ORF">HHK36_012828</name>
</gene>
<dbReference type="OrthoDB" id="48988at2759"/>
<keyword evidence="4" id="KW-1185">Reference proteome</keyword>
<comment type="caution">
    <text evidence="3">The sequence shown here is derived from an EMBL/GenBank/DDBJ whole genome shotgun (WGS) entry which is preliminary data.</text>
</comment>
<dbReference type="Pfam" id="PF00248">
    <property type="entry name" value="Aldo_ket_red"/>
    <property type="match status" value="1"/>
</dbReference>
<accession>A0A835DFX1</accession>
<dbReference type="PANTHER" id="PTHR43364:SF4">
    <property type="entry name" value="NAD(P)-LINKED OXIDOREDUCTASE SUPERFAMILY PROTEIN"/>
    <property type="match status" value="1"/>
</dbReference>
<dbReference type="InterPro" id="IPR023210">
    <property type="entry name" value="NADP_OxRdtase_dom"/>
</dbReference>
<evidence type="ECO:0000259" key="2">
    <source>
        <dbReference type="Pfam" id="PF00248"/>
    </source>
</evidence>
<organism evidence="3 4">
    <name type="scientific">Tetracentron sinense</name>
    <name type="common">Spur-leaf</name>
    <dbReference type="NCBI Taxonomy" id="13715"/>
    <lineage>
        <taxon>Eukaryota</taxon>
        <taxon>Viridiplantae</taxon>
        <taxon>Streptophyta</taxon>
        <taxon>Embryophyta</taxon>
        <taxon>Tracheophyta</taxon>
        <taxon>Spermatophyta</taxon>
        <taxon>Magnoliopsida</taxon>
        <taxon>Trochodendrales</taxon>
        <taxon>Trochodendraceae</taxon>
        <taxon>Tetracentron</taxon>
    </lineage>
</organism>
<evidence type="ECO:0000313" key="4">
    <source>
        <dbReference type="Proteomes" id="UP000655225"/>
    </source>
</evidence>
<dbReference type="EMBL" id="JABCRI010000008">
    <property type="protein sequence ID" value="KAF8401878.1"/>
    <property type="molecule type" value="Genomic_DNA"/>
</dbReference>
<evidence type="ECO:0000256" key="1">
    <source>
        <dbReference type="ARBA" id="ARBA00023002"/>
    </source>
</evidence>